<keyword evidence="2" id="KW-1185">Reference proteome</keyword>
<evidence type="ECO:0000313" key="2">
    <source>
        <dbReference type="Proteomes" id="UP000254601"/>
    </source>
</evidence>
<evidence type="ECO:0000313" key="1">
    <source>
        <dbReference type="EMBL" id="SUQ09741.1"/>
    </source>
</evidence>
<gene>
    <name evidence="1" type="ORF">NCTC13337_02740</name>
</gene>
<dbReference type="EMBL" id="UHIC01000002">
    <property type="protein sequence ID" value="SUQ09741.1"/>
    <property type="molecule type" value="Genomic_DNA"/>
</dbReference>
<name>A0A380RB52_9GAMM</name>
<organism evidence="1 2">
    <name type="scientific">Suttonella ornithocola</name>
    <dbReference type="NCBI Taxonomy" id="279832"/>
    <lineage>
        <taxon>Bacteria</taxon>
        <taxon>Pseudomonadati</taxon>
        <taxon>Pseudomonadota</taxon>
        <taxon>Gammaproteobacteria</taxon>
        <taxon>Cardiobacteriales</taxon>
        <taxon>Cardiobacteriaceae</taxon>
        <taxon>Suttonella</taxon>
    </lineage>
</organism>
<dbReference type="AlphaFoldDB" id="A0A380RB52"/>
<dbReference type="Proteomes" id="UP000254601">
    <property type="component" value="Unassembled WGS sequence"/>
</dbReference>
<protein>
    <submittedName>
        <fullName evidence="1">Uncharacterized protein</fullName>
    </submittedName>
</protein>
<proteinExistence type="predicted"/>
<sequence>MSLPNLTDIEQLKNLGVQRFSYGNAMSDCIIAEIEKLTKNILNTSNTSTLYNHNTIETVFK</sequence>
<accession>A0A380RB52</accession>
<reference evidence="1 2" key="1">
    <citation type="submission" date="2018-06" db="EMBL/GenBank/DDBJ databases">
        <authorList>
            <consortium name="Pathogen Informatics"/>
            <person name="Doyle S."/>
        </authorList>
    </citation>
    <scope>NUCLEOTIDE SEQUENCE [LARGE SCALE GENOMIC DNA]</scope>
    <source>
        <strain evidence="1 2">NCTC13337</strain>
    </source>
</reference>